<feature type="non-terminal residue" evidence="1">
    <location>
        <position position="1"/>
    </location>
</feature>
<reference evidence="1 2" key="1">
    <citation type="journal article" date="2011" name="PLoS Pathog.">
        <title>Dynamic evolution of pathogenicity revealed by sequencing and comparative genomics of 19 Pseudomonas syringae isolates.</title>
        <authorList>
            <person name="Baltrus D.A."/>
            <person name="Nishimura M.T."/>
            <person name="Romanchuk A."/>
            <person name="Chang J.H."/>
            <person name="Mukhtar M.S."/>
            <person name="Cherkis K."/>
            <person name="Roach J."/>
            <person name="Grant S.R."/>
            <person name="Jones C.D."/>
            <person name="Dangl J.L."/>
        </authorList>
    </citation>
    <scope>NUCLEOTIDE SEQUENCE [LARGE SCALE GENOMIC DNA]</scope>
    <source>
        <strain evidence="2">M301072PT</strain>
    </source>
</reference>
<gene>
    <name evidence="1" type="ORF">PSYJA_43946</name>
</gene>
<evidence type="ECO:0000313" key="2">
    <source>
        <dbReference type="Proteomes" id="UP000004471"/>
    </source>
</evidence>
<dbReference type="Proteomes" id="UP000004471">
    <property type="component" value="Unassembled WGS sequence"/>
</dbReference>
<protein>
    <submittedName>
        <fullName evidence="1">Amino acid adenylation</fullName>
    </submittedName>
</protein>
<accession>F3FZH0</accession>
<dbReference type="AlphaFoldDB" id="F3FZH0"/>
<comment type="caution">
    <text evidence="1">The sequence shown here is derived from an EMBL/GenBank/DDBJ whole genome shotgun (WGS) entry which is preliminary data.</text>
</comment>
<dbReference type="HOGENOM" id="CLU_107929_7_1_6"/>
<dbReference type="Gene3D" id="3.40.50.980">
    <property type="match status" value="1"/>
</dbReference>
<feature type="non-terminal residue" evidence="1">
    <location>
        <position position="42"/>
    </location>
</feature>
<evidence type="ECO:0000313" key="1">
    <source>
        <dbReference type="EMBL" id="EGH35612.1"/>
    </source>
</evidence>
<dbReference type="SUPFAM" id="SSF56801">
    <property type="entry name" value="Acetyl-CoA synthetase-like"/>
    <property type="match status" value="1"/>
</dbReference>
<dbReference type="EMBL" id="AEAH01003826">
    <property type="protein sequence ID" value="EGH35612.1"/>
    <property type="molecule type" value="Genomic_DNA"/>
</dbReference>
<organism evidence="1 2">
    <name type="scientific">Pseudomonas syringae pv. japonica str. M301072</name>
    <dbReference type="NCBI Taxonomy" id="629262"/>
    <lineage>
        <taxon>Bacteria</taxon>
        <taxon>Pseudomonadati</taxon>
        <taxon>Pseudomonadota</taxon>
        <taxon>Gammaproteobacteria</taxon>
        <taxon>Pseudomonadales</taxon>
        <taxon>Pseudomonadaceae</taxon>
        <taxon>Pseudomonas</taxon>
        <taxon>Pseudomonas syringae</taxon>
    </lineage>
</organism>
<sequence length="42" mass="4415">VSVPVINLDLSDWQGESVQNPQVPGLTSAHLAYLIYTSGSTG</sequence>
<proteinExistence type="predicted"/>
<name>F3FZH0_PSESX</name>